<dbReference type="InterPro" id="IPR052023">
    <property type="entry name" value="Histidine_kinase_KdpD"/>
</dbReference>
<keyword evidence="3" id="KW-0597">Phosphoprotein</keyword>
<dbReference type="SUPFAM" id="SSF47384">
    <property type="entry name" value="Homodimeric domain of signal transducing histidine kinase"/>
    <property type="match status" value="1"/>
</dbReference>
<evidence type="ECO:0000256" key="2">
    <source>
        <dbReference type="ARBA" id="ARBA00012438"/>
    </source>
</evidence>
<dbReference type="SMART" id="SM00065">
    <property type="entry name" value="GAF"/>
    <property type="match status" value="7"/>
</dbReference>
<dbReference type="SMART" id="SM00387">
    <property type="entry name" value="HATPase_c"/>
    <property type="match status" value="1"/>
</dbReference>
<dbReference type="InterPro" id="IPR004358">
    <property type="entry name" value="Sig_transdc_His_kin-like_C"/>
</dbReference>
<dbReference type="InterPro" id="IPR036097">
    <property type="entry name" value="HisK_dim/P_sf"/>
</dbReference>
<protein>
    <recommendedName>
        <fullName evidence="2">histidine kinase</fullName>
        <ecNumber evidence="2">2.7.13.3</ecNumber>
    </recommendedName>
</protein>
<dbReference type="InterPro" id="IPR003018">
    <property type="entry name" value="GAF"/>
</dbReference>
<feature type="domain" description="Histidine kinase" evidence="5">
    <location>
        <begin position="1247"/>
        <end position="1502"/>
    </location>
</feature>
<dbReference type="InterPro" id="IPR003661">
    <property type="entry name" value="HisK_dim/P_dom"/>
</dbReference>
<name>A0ABS9KFQ1_9BACT</name>
<dbReference type="PROSITE" id="PS50109">
    <property type="entry name" value="HIS_KIN"/>
    <property type="match status" value="1"/>
</dbReference>
<keyword evidence="7" id="KW-1185">Reference proteome</keyword>
<keyword evidence="4" id="KW-0175">Coiled coil</keyword>
<dbReference type="Proteomes" id="UP001165366">
    <property type="component" value="Unassembled WGS sequence"/>
</dbReference>
<dbReference type="EC" id="2.7.13.3" evidence="2"/>
<dbReference type="InterPro" id="IPR029016">
    <property type="entry name" value="GAF-like_dom_sf"/>
</dbReference>
<dbReference type="PRINTS" id="PR00344">
    <property type="entry name" value="BCTRLSENSOR"/>
</dbReference>
<gene>
    <name evidence="6" type="ORF">L6773_13735</name>
</gene>
<proteinExistence type="predicted"/>
<evidence type="ECO:0000256" key="4">
    <source>
        <dbReference type="SAM" id="Coils"/>
    </source>
</evidence>
<dbReference type="PANTHER" id="PTHR45569:SF1">
    <property type="entry name" value="SENSOR PROTEIN KDPD"/>
    <property type="match status" value="1"/>
</dbReference>
<dbReference type="Gene3D" id="3.30.450.40">
    <property type="match status" value="7"/>
</dbReference>
<accession>A0ABS9KFQ1</accession>
<evidence type="ECO:0000256" key="1">
    <source>
        <dbReference type="ARBA" id="ARBA00000085"/>
    </source>
</evidence>
<dbReference type="InterPro" id="IPR013780">
    <property type="entry name" value="Glyco_hydro_b"/>
</dbReference>
<dbReference type="CDD" id="cd00082">
    <property type="entry name" value="HisKA"/>
    <property type="match status" value="1"/>
</dbReference>
<dbReference type="InterPro" id="IPR003594">
    <property type="entry name" value="HATPase_dom"/>
</dbReference>
<dbReference type="Pfam" id="PF13185">
    <property type="entry name" value="GAF_2"/>
    <property type="match status" value="7"/>
</dbReference>
<dbReference type="InterPro" id="IPR005467">
    <property type="entry name" value="His_kinase_dom"/>
</dbReference>
<dbReference type="SMART" id="SM00388">
    <property type="entry name" value="HisKA"/>
    <property type="match status" value="1"/>
</dbReference>
<reference evidence="6" key="2">
    <citation type="submission" date="2024-05" db="EMBL/GenBank/DDBJ databases">
        <title>Rhodohalobacter halophilus gen. nov., sp. nov., a moderately halophilic member of the family Balneolaceae.</title>
        <authorList>
            <person name="Xia J."/>
        </authorList>
    </citation>
    <scope>NUCLEOTIDE SEQUENCE</scope>
    <source>
        <strain evidence="6">WB101</strain>
    </source>
</reference>
<dbReference type="Pfam" id="PF02518">
    <property type="entry name" value="HATPase_c"/>
    <property type="match status" value="1"/>
</dbReference>
<sequence length="1503" mass="169119">MAGKSELSQKLEQREAEIAVVNSVQEGILAKKEMQEIYDLLGEKVRNLFDAQVVGICTFDHDQNTEQFHYLYEDDQLHDIPVRPIDNLRRRLIETGKLILINEDADDAWREITGEEPTVAEGTKPTKSALYVPMASGENVFGYITLQNLDREHAFSDSDVRLLNTMANSVSMALENARLFNETEQRNAELAVINSVQQGLVAEMDMQGIYDLVGNRLRNLFDAQVTGIYTFDLDSSTEHFQYLYEDGERLYPEPRPLDKIRQWLIDNKKLLLVNEDADETIFKITGEGKNTVPGTRLPKSLVFVPLIVGDEIRGCVSLQNLDHENAFSDSDVRLLSTLSNSMSVALENARLFNETEQRNAELAVINSVQEGLVAEMDLQSIYDLVGDRIRNLFDAQSVTICTFDHEKSEEHFQYNFENGERFYPEPRPIDNFRKQLIDTKELIIINESFPEKAEEILGFKPEAVPGTRLPKSALFVPLIIGDSVRGYVSLQNVDIEFAFSDSDVRLLSTLANSMSVALENARLFNETEQRNAELAVINSVQQGLVAEMDLQSIYDLVGDRIRDLFDAQVAMICTFDHDSGKEIFQYQYEDGERLYPDPRPLDNFRKRLIKTKEMILINEKFPDRAQEILGIKPEAVPGTDLPKSVLFVPLVIGDSVRGYVSLQNLDREQAFPVSDVRLLSTLANSMSVALENARLFNETEQRNAELAVINSVQQGLVAEMDMQGIYDLVGDRIRELFDAQVVGISTFDSKREMELFQYSFEDGKRMYHDPKPLDKVRKLLISKKKMLIFNENLLTDVAAILEKEPEALPGTEMPKSALFVPMKIGDKVRGYVTLQNLDKERAFSNSDIRLLGTLINSMSVAIENARLFNETTRLLAETEQRNAELAVINSVQDGLVREMDMGAIYKLVGEKICDVLDTQTMIIRTFDHDTGLEYWQYAVENGEEITVDPQPFIFANKILIDNKEHLLINEDFAGWAAKHGEAPATKGLAPKSALFVPMIVGETVVGSVSLQNVEEEHAFTESDLQLITTLTNSMSVAIENARLFNETARLLAETEQRATELQTVNRISQALVSQLEFDALINLVGELMKETFKADIVYVALHNRETDMIHFPFEYGDKSEPRKFGDGFTEKIIKSNKPLLINKDIEEIQDQLQAKQIGKATSSYLGVPISIGDKPTGVISVQSTEQENRFNVNDQRLLTTIAANVGVAMQNAESYEKLRSALNDLKAAQEQLVQQEKLASLGQLTAGIAHEIKNPLNFVNNFSDLSVELLQEIRDELETVRAYRDTTLPGDAMDLAVEILDDVEMNLKKIHEHGTRADGIVKSMLQHSRGGSGKVEPTDMNALIKEYVNLSFHGMRASKNPINVDINLNLDENAKEIPLIAEDFSRVILNLCNNAFDAMREKLQNADNSSGSGDSYTPELKVSTEHNDRYLNIKIEDNGPGIPPELKDKILQPFFTTKKGKEGTGLGLSITNDIVKGHGGQMDVETEPDSFTRFFVKIPYQSK</sequence>
<feature type="coiled-coil region" evidence="4">
    <location>
        <begin position="1211"/>
        <end position="1238"/>
    </location>
</feature>
<dbReference type="RefSeq" id="WP_237854995.1">
    <property type="nucleotide sequence ID" value="NZ_JAKLWS010000018.1"/>
</dbReference>
<comment type="caution">
    <text evidence="6">The sequence shown here is derived from an EMBL/GenBank/DDBJ whole genome shotgun (WGS) entry which is preliminary data.</text>
</comment>
<dbReference type="Gene3D" id="1.10.287.130">
    <property type="match status" value="1"/>
</dbReference>
<dbReference type="Gene3D" id="2.60.40.1180">
    <property type="entry name" value="Golgi alpha-mannosidase II"/>
    <property type="match status" value="1"/>
</dbReference>
<evidence type="ECO:0000313" key="6">
    <source>
        <dbReference type="EMBL" id="MCG2589635.1"/>
    </source>
</evidence>
<dbReference type="SUPFAM" id="SSF55781">
    <property type="entry name" value="GAF domain-like"/>
    <property type="match status" value="7"/>
</dbReference>
<organism evidence="6 7">
    <name type="scientific">Rhodohalobacter sulfatireducens</name>
    <dbReference type="NCBI Taxonomy" id="2911366"/>
    <lineage>
        <taxon>Bacteria</taxon>
        <taxon>Pseudomonadati</taxon>
        <taxon>Balneolota</taxon>
        <taxon>Balneolia</taxon>
        <taxon>Balneolales</taxon>
        <taxon>Balneolaceae</taxon>
        <taxon>Rhodohalobacter</taxon>
    </lineage>
</organism>
<dbReference type="InterPro" id="IPR036890">
    <property type="entry name" value="HATPase_C_sf"/>
</dbReference>
<dbReference type="Gene3D" id="3.30.565.10">
    <property type="entry name" value="Histidine kinase-like ATPase, C-terminal domain"/>
    <property type="match status" value="1"/>
</dbReference>
<dbReference type="PANTHER" id="PTHR45569">
    <property type="entry name" value="SENSOR PROTEIN KDPD"/>
    <property type="match status" value="1"/>
</dbReference>
<evidence type="ECO:0000256" key="3">
    <source>
        <dbReference type="ARBA" id="ARBA00022553"/>
    </source>
</evidence>
<dbReference type="EMBL" id="JAKLWS010000018">
    <property type="protein sequence ID" value="MCG2589635.1"/>
    <property type="molecule type" value="Genomic_DNA"/>
</dbReference>
<evidence type="ECO:0000313" key="7">
    <source>
        <dbReference type="Proteomes" id="UP001165366"/>
    </source>
</evidence>
<comment type="catalytic activity">
    <reaction evidence="1">
        <text>ATP + protein L-histidine = ADP + protein N-phospho-L-histidine.</text>
        <dbReference type="EC" id="2.7.13.3"/>
    </reaction>
</comment>
<evidence type="ECO:0000259" key="5">
    <source>
        <dbReference type="PROSITE" id="PS50109"/>
    </source>
</evidence>
<dbReference type="SUPFAM" id="SSF55874">
    <property type="entry name" value="ATPase domain of HSP90 chaperone/DNA topoisomerase II/histidine kinase"/>
    <property type="match status" value="1"/>
</dbReference>
<reference evidence="6" key="1">
    <citation type="submission" date="2022-01" db="EMBL/GenBank/DDBJ databases">
        <authorList>
            <person name="Wang Y."/>
        </authorList>
    </citation>
    <scope>NUCLEOTIDE SEQUENCE</scope>
    <source>
        <strain evidence="6">WB101</strain>
    </source>
</reference>